<gene>
    <name evidence="7" type="ORF">SHKM778_17790</name>
</gene>
<dbReference type="InterPro" id="IPR023865">
    <property type="entry name" value="Aliphatic_acid_kinase_CS"/>
</dbReference>
<name>A0AAT9HD47_9ACTN</name>
<dbReference type="EC" id="2.7.2.7" evidence="2"/>
<dbReference type="GO" id="GO:0005524">
    <property type="term" value="F:ATP binding"/>
    <property type="evidence" value="ECO:0007669"/>
    <property type="project" value="UniProtKB-KW"/>
</dbReference>
<dbReference type="InterPro" id="IPR000890">
    <property type="entry name" value="Aliphatic_acid_kin_short-chain"/>
</dbReference>
<dbReference type="GO" id="GO:0008776">
    <property type="term" value="F:acetate kinase activity"/>
    <property type="evidence" value="ECO:0007669"/>
    <property type="project" value="TreeGrafter"/>
</dbReference>
<evidence type="ECO:0000256" key="4">
    <source>
        <dbReference type="ARBA" id="ARBA00022741"/>
    </source>
</evidence>
<comment type="similarity">
    <text evidence="1">Belongs to the acetokinase family.</text>
</comment>
<evidence type="ECO:0000256" key="5">
    <source>
        <dbReference type="ARBA" id="ARBA00022777"/>
    </source>
</evidence>
<evidence type="ECO:0000256" key="2">
    <source>
        <dbReference type="ARBA" id="ARBA00013069"/>
    </source>
</evidence>
<dbReference type="InterPro" id="IPR043129">
    <property type="entry name" value="ATPase_NBD"/>
</dbReference>
<evidence type="ECO:0000256" key="1">
    <source>
        <dbReference type="ARBA" id="ARBA00008748"/>
    </source>
</evidence>
<protein>
    <recommendedName>
        <fullName evidence="2">butyrate kinase</fullName>
        <ecNumber evidence="2">2.7.2.7</ecNumber>
    </recommendedName>
</protein>
<evidence type="ECO:0000256" key="3">
    <source>
        <dbReference type="ARBA" id="ARBA00022679"/>
    </source>
</evidence>
<keyword evidence="4" id="KW-0547">Nucleotide-binding</keyword>
<dbReference type="PROSITE" id="PS01075">
    <property type="entry name" value="ACETATE_KINASE_1"/>
    <property type="match status" value="1"/>
</dbReference>
<keyword evidence="5" id="KW-0418">Kinase</keyword>
<proteinExistence type="inferred from homology"/>
<dbReference type="AlphaFoldDB" id="A0AAT9HD47"/>
<organism evidence="7">
    <name type="scientific">Streptomyces haneummycinicus</name>
    <dbReference type="NCBI Taxonomy" id="3074435"/>
    <lineage>
        <taxon>Bacteria</taxon>
        <taxon>Bacillati</taxon>
        <taxon>Actinomycetota</taxon>
        <taxon>Actinomycetes</taxon>
        <taxon>Kitasatosporales</taxon>
        <taxon>Streptomycetaceae</taxon>
        <taxon>Streptomyces</taxon>
    </lineage>
</organism>
<dbReference type="PANTHER" id="PTHR21060:SF15">
    <property type="entry name" value="ACETATE KINASE-RELATED"/>
    <property type="match status" value="1"/>
</dbReference>
<dbReference type="SUPFAM" id="SSF53067">
    <property type="entry name" value="Actin-like ATPase domain"/>
    <property type="match status" value="1"/>
</dbReference>
<dbReference type="PANTHER" id="PTHR21060">
    <property type="entry name" value="ACETATE KINASE"/>
    <property type="match status" value="1"/>
</dbReference>
<evidence type="ECO:0000313" key="7">
    <source>
        <dbReference type="EMBL" id="BFO15391.1"/>
    </source>
</evidence>
<accession>A0AAT9HD47</accession>
<dbReference type="EMBL" id="AP035768">
    <property type="protein sequence ID" value="BFO15391.1"/>
    <property type="molecule type" value="Genomic_DNA"/>
</dbReference>
<sequence length="90" mass="9613">MSPSRVLVLNSGSSSLKYQLLDMRDGGRLASGLVERIGERTSLVRHTPLAAGGETRERTGQVTDHEAALRTIAGELSADGLGLDSPNWPR</sequence>
<keyword evidence="3" id="KW-0808">Transferase</keyword>
<dbReference type="Gene3D" id="3.30.420.40">
    <property type="match status" value="1"/>
</dbReference>
<evidence type="ECO:0000256" key="6">
    <source>
        <dbReference type="ARBA" id="ARBA00022840"/>
    </source>
</evidence>
<dbReference type="GO" id="GO:0047761">
    <property type="term" value="F:butyrate kinase activity"/>
    <property type="evidence" value="ECO:0007669"/>
    <property type="project" value="UniProtKB-EC"/>
</dbReference>
<reference evidence="7" key="2">
    <citation type="submission" date="2024-07" db="EMBL/GenBank/DDBJ databases">
        <title>Streptomyces haneummycinica sp. nov., a new antibiotic-producing actinobacterium isolated from marine sediment.</title>
        <authorList>
            <person name="Uemura M."/>
            <person name="Hamada M."/>
            <person name="Hirano S."/>
            <person name="Kobayashi K."/>
            <person name="Ohshiro T."/>
            <person name="Kobayashi T."/>
            <person name="Terahara T."/>
        </authorList>
    </citation>
    <scope>NUCLEOTIDE SEQUENCE</scope>
    <source>
        <strain evidence="7">KM77-8</strain>
    </source>
</reference>
<keyword evidence="6" id="KW-0067">ATP-binding</keyword>
<reference evidence="7" key="1">
    <citation type="submission" date="2024-06" db="EMBL/GenBank/DDBJ databases">
        <authorList>
            <consortium name="consrtm"/>
            <person name="Uemura M."/>
            <person name="Terahara T."/>
        </authorList>
    </citation>
    <scope>NUCLEOTIDE SEQUENCE</scope>
    <source>
        <strain evidence="7">KM77-8</strain>
    </source>
</reference>
<dbReference type="GO" id="GO:0006083">
    <property type="term" value="P:acetate metabolic process"/>
    <property type="evidence" value="ECO:0007669"/>
    <property type="project" value="TreeGrafter"/>
</dbReference>
<dbReference type="Pfam" id="PF00871">
    <property type="entry name" value="Acetate_kinase"/>
    <property type="match status" value="1"/>
</dbReference>